<dbReference type="RefSeq" id="XP_040767235.1">
    <property type="nucleotide sequence ID" value="XM_040902726.1"/>
</dbReference>
<reference evidence="2 3" key="1">
    <citation type="journal article" date="2016" name="Mol. Biol. Evol.">
        <title>Comparative Genomics of Early-Diverging Mushroom-Forming Fungi Provides Insights into the Origins of Lignocellulose Decay Capabilities.</title>
        <authorList>
            <person name="Nagy L.G."/>
            <person name="Riley R."/>
            <person name="Tritt A."/>
            <person name="Adam C."/>
            <person name="Daum C."/>
            <person name="Floudas D."/>
            <person name="Sun H."/>
            <person name="Yadav J.S."/>
            <person name="Pangilinan J."/>
            <person name="Larsson K.H."/>
            <person name="Matsuura K."/>
            <person name="Barry K."/>
            <person name="Labutti K."/>
            <person name="Kuo R."/>
            <person name="Ohm R.A."/>
            <person name="Bhattacharya S.S."/>
            <person name="Shirouzu T."/>
            <person name="Yoshinaga Y."/>
            <person name="Martin F.M."/>
            <person name="Grigoriev I.V."/>
            <person name="Hibbett D.S."/>
        </authorList>
    </citation>
    <scope>NUCLEOTIDE SEQUENCE [LARGE SCALE GENOMIC DNA]</scope>
    <source>
        <strain evidence="2 3">93-53</strain>
    </source>
</reference>
<keyword evidence="3" id="KW-1185">Reference proteome</keyword>
<evidence type="ECO:0000256" key="1">
    <source>
        <dbReference type="SAM" id="MobiDB-lite"/>
    </source>
</evidence>
<sequence length="233" mass="25968">MTAIISPKPRPAYSSLTTSPPHSLLAPIYAQDDDQRALHSPPRLASPIDLFDPRANDANIVKSPSTCKPVKRRRGPTSYALRSSRRRPYSRADCHIIPFRGPAVFDSLPWIAQLEAAPEDGSVLDIADLSQLATKVTRPESPCMDLVRRRKKPLRPHRREPEPIRSADCFPPPGLESLPAYALFPADRFVSNPRTPPPRESFVPSEVRFHGLNPAFPSGLDDVWYHPCNSPSE</sequence>
<dbReference type="InParanoid" id="A0A165FWA6"/>
<proteinExistence type="predicted"/>
<dbReference type="EMBL" id="KV427611">
    <property type="protein sequence ID" value="KZT09495.1"/>
    <property type="molecule type" value="Genomic_DNA"/>
</dbReference>
<protein>
    <submittedName>
        <fullName evidence="2">Uncharacterized protein</fullName>
    </submittedName>
</protein>
<feature type="region of interest" description="Disordered" evidence="1">
    <location>
        <begin position="29"/>
        <end position="84"/>
    </location>
</feature>
<gene>
    <name evidence="2" type="ORF">LAESUDRAFT_507485</name>
</gene>
<organism evidence="2 3">
    <name type="scientific">Laetiporus sulphureus 93-53</name>
    <dbReference type="NCBI Taxonomy" id="1314785"/>
    <lineage>
        <taxon>Eukaryota</taxon>
        <taxon>Fungi</taxon>
        <taxon>Dikarya</taxon>
        <taxon>Basidiomycota</taxon>
        <taxon>Agaricomycotina</taxon>
        <taxon>Agaricomycetes</taxon>
        <taxon>Polyporales</taxon>
        <taxon>Laetiporus</taxon>
    </lineage>
</organism>
<dbReference type="GeneID" id="63819757"/>
<evidence type="ECO:0000313" key="3">
    <source>
        <dbReference type="Proteomes" id="UP000076871"/>
    </source>
</evidence>
<feature type="region of interest" description="Disordered" evidence="1">
    <location>
        <begin position="1"/>
        <end position="20"/>
    </location>
</feature>
<name>A0A165FWA6_9APHY</name>
<dbReference type="AlphaFoldDB" id="A0A165FWA6"/>
<evidence type="ECO:0000313" key="2">
    <source>
        <dbReference type="EMBL" id="KZT09495.1"/>
    </source>
</evidence>
<dbReference type="OrthoDB" id="3204463at2759"/>
<accession>A0A165FWA6</accession>
<dbReference type="Proteomes" id="UP000076871">
    <property type="component" value="Unassembled WGS sequence"/>
</dbReference>